<sequence>MASYCNAGDIARITLPDNSTEEFTDTPINVTTEPDTSPCGSFTAIFNASYIQSGVNFPNKTLSFIGKYPYNGWRFTGSSLEINSALYHCPPGTITQWDDISGGINRVVYEGSLVGITPANYKIIVTGASAEILYEGLFSTNSYSIECIEGCPEGSLDCGDCCLDCDSVSSGLSNIRNAIINL</sequence>
<keyword evidence="2" id="KW-1185">Reference proteome</keyword>
<dbReference type="KEGG" id="acy:Anacy_2193"/>
<name>K9ZGF5_ANACC</name>
<dbReference type="PATRIC" id="fig|272123.3.peg.2396"/>
<gene>
    <name evidence="1" type="ordered locus">Anacy_2193</name>
</gene>
<proteinExistence type="predicted"/>
<reference evidence="2" key="1">
    <citation type="journal article" date="2013" name="Proc. Natl. Acad. Sci. U.S.A.">
        <title>Improving the coverage of the cyanobacterial phylum using diversity-driven genome sequencing.</title>
        <authorList>
            <person name="Shih P.M."/>
            <person name="Wu D."/>
            <person name="Latifi A."/>
            <person name="Axen S.D."/>
            <person name="Fewer D.P."/>
            <person name="Talla E."/>
            <person name="Calteau A."/>
            <person name="Cai F."/>
            <person name="Tandeau de Marsac N."/>
            <person name="Rippka R."/>
            <person name="Herdman M."/>
            <person name="Sivonen K."/>
            <person name="Coursin T."/>
            <person name="Laurent T."/>
            <person name="Goodwin L."/>
            <person name="Nolan M."/>
            <person name="Davenport K.W."/>
            <person name="Han C.S."/>
            <person name="Rubin E.M."/>
            <person name="Eisen J.A."/>
            <person name="Woyke T."/>
            <person name="Gugger M."/>
            <person name="Kerfeld C.A."/>
        </authorList>
    </citation>
    <scope>NUCLEOTIDE SEQUENCE [LARGE SCALE GENOMIC DNA]</scope>
    <source>
        <strain evidence="2">ATCC 27899 / PCC 7122</strain>
    </source>
</reference>
<dbReference type="STRING" id="272123.Anacy_2193"/>
<dbReference type="EMBL" id="CP003659">
    <property type="protein sequence ID" value="AFZ57657.1"/>
    <property type="molecule type" value="Genomic_DNA"/>
</dbReference>
<dbReference type="AlphaFoldDB" id="K9ZGF5"/>
<dbReference type="RefSeq" id="WP_015214294.1">
    <property type="nucleotide sequence ID" value="NC_019771.1"/>
</dbReference>
<evidence type="ECO:0000313" key="2">
    <source>
        <dbReference type="Proteomes" id="UP000010474"/>
    </source>
</evidence>
<dbReference type="OrthoDB" id="495891at2"/>
<protein>
    <submittedName>
        <fullName evidence="1">Uncharacterized protein</fullName>
    </submittedName>
</protein>
<accession>K9ZGF5</accession>
<dbReference type="HOGENOM" id="CLU_1500533_0_0_3"/>
<organism evidence="1 2">
    <name type="scientific">Anabaena cylindrica (strain ATCC 27899 / PCC 7122)</name>
    <dbReference type="NCBI Taxonomy" id="272123"/>
    <lineage>
        <taxon>Bacteria</taxon>
        <taxon>Bacillati</taxon>
        <taxon>Cyanobacteriota</taxon>
        <taxon>Cyanophyceae</taxon>
        <taxon>Nostocales</taxon>
        <taxon>Nostocaceae</taxon>
        <taxon>Anabaena</taxon>
    </lineage>
</organism>
<evidence type="ECO:0000313" key="1">
    <source>
        <dbReference type="EMBL" id="AFZ57657.1"/>
    </source>
</evidence>
<dbReference type="Proteomes" id="UP000010474">
    <property type="component" value="Chromosome"/>
</dbReference>